<evidence type="ECO:0000313" key="2">
    <source>
        <dbReference type="EMBL" id="MBP2385066.1"/>
    </source>
</evidence>
<dbReference type="Proteomes" id="UP001296993">
    <property type="component" value="Unassembled WGS sequence"/>
</dbReference>
<feature type="transmembrane region" description="Helical" evidence="1">
    <location>
        <begin position="51"/>
        <end position="72"/>
    </location>
</feature>
<sequence>MIFAGTTTTDDIPPEVLEQMGIEDAVDFGYVDPELAGYPGGLGFIFESFDVIFGIVALLVLVGFIFTAFIWVRNYKAGKNAGLDPFTLQTELAVRAANSEMLAPKKTVEQKLIELDGLLARGLITRDEHTQARLKALGD</sequence>
<keyword evidence="1" id="KW-1133">Transmembrane helix</keyword>
<dbReference type="RefSeq" id="WP_245356228.1">
    <property type="nucleotide sequence ID" value="NZ_BAAAJY010000013.1"/>
</dbReference>
<proteinExistence type="predicted"/>
<name>A0ABS4X9L9_9MICC</name>
<comment type="caution">
    <text evidence="2">The sequence shown here is derived from an EMBL/GenBank/DDBJ whole genome shotgun (WGS) entry which is preliminary data.</text>
</comment>
<gene>
    <name evidence="2" type="ORF">JOF47_000577</name>
</gene>
<keyword evidence="3" id="KW-1185">Reference proteome</keyword>
<evidence type="ECO:0000256" key="1">
    <source>
        <dbReference type="SAM" id="Phobius"/>
    </source>
</evidence>
<organism evidence="2 3">
    <name type="scientific">Paeniglutamicibacter kerguelensis</name>
    <dbReference type="NCBI Taxonomy" id="254788"/>
    <lineage>
        <taxon>Bacteria</taxon>
        <taxon>Bacillati</taxon>
        <taxon>Actinomycetota</taxon>
        <taxon>Actinomycetes</taxon>
        <taxon>Micrococcales</taxon>
        <taxon>Micrococcaceae</taxon>
        <taxon>Paeniglutamicibacter</taxon>
    </lineage>
</organism>
<evidence type="ECO:0000313" key="3">
    <source>
        <dbReference type="Proteomes" id="UP001296993"/>
    </source>
</evidence>
<dbReference type="EMBL" id="JAGIOF010000001">
    <property type="protein sequence ID" value="MBP2385066.1"/>
    <property type="molecule type" value="Genomic_DNA"/>
</dbReference>
<keyword evidence="1" id="KW-0812">Transmembrane</keyword>
<evidence type="ECO:0008006" key="4">
    <source>
        <dbReference type="Google" id="ProtNLM"/>
    </source>
</evidence>
<protein>
    <recommendedName>
        <fullName evidence="4">SHOCT domain-containing protein</fullName>
    </recommendedName>
</protein>
<reference evidence="2 3" key="1">
    <citation type="submission" date="2021-03" db="EMBL/GenBank/DDBJ databases">
        <title>Sequencing the genomes of 1000 actinobacteria strains.</title>
        <authorList>
            <person name="Klenk H.-P."/>
        </authorList>
    </citation>
    <scope>NUCLEOTIDE SEQUENCE [LARGE SCALE GENOMIC DNA]</scope>
    <source>
        <strain evidence="2 3">DSM 15797</strain>
    </source>
</reference>
<keyword evidence="1" id="KW-0472">Membrane</keyword>
<accession>A0ABS4X9L9</accession>